<keyword evidence="1" id="KW-0732">Signal</keyword>
<keyword evidence="3" id="KW-1185">Reference proteome</keyword>
<evidence type="ECO:0008006" key="4">
    <source>
        <dbReference type="Google" id="ProtNLM"/>
    </source>
</evidence>
<dbReference type="EMBL" id="CP015249">
    <property type="protein sequence ID" value="ANB18262.1"/>
    <property type="molecule type" value="Genomic_DNA"/>
</dbReference>
<dbReference type="KEGG" id="dko:I596_2250"/>
<gene>
    <name evidence="2" type="ORF">I596_2250</name>
</gene>
<accession>A0A167GZD4</accession>
<dbReference type="PATRIC" id="fig|1300342.3.peg.2194"/>
<dbReference type="Proteomes" id="UP000076830">
    <property type="component" value="Chromosome"/>
</dbReference>
<protein>
    <recommendedName>
        <fullName evidence="4">CSLREA domain-containing protein</fullName>
    </recommendedName>
</protein>
<organism evidence="2 3">
    <name type="scientific">Dokdonella koreensis DS-123</name>
    <dbReference type="NCBI Taxonomy" id="1300342"/>
    <lineage>
        <taxon>Bacteria</taxon>
        <taxon>Pseudomonadati</taxon>
        <taxon>Pseudomonadota</taxon>
        <taxon>Gammaproteobacteria</taxon>
        <taxon>Lysobacterales</taxon>
        <taxon>Rhodanobacteraceae</taxon>
        <taxon>Dokdonella</taxon>
    </lineage>
</organism>
<feature type="chain" id="PRO_5007887270" description="CSLREA domain-containing protein" evidence="1">
    <location>
        <begin position="37"/>
        <end position="523"/>
    </location>
</feature>
<dbReference type="InterPro" id="IPR059226">
    <property type="entry name" value="Choice_anch_Q_dom"/>
</dbReference>
<sequence length="523" mass="52462">MLFHRLSHPSLVRPAGRLRPLSAALLVLLGLPAAQAATILVDSDADGSVADRCTLRDAVAAANTDAAISGCPAGSGADTIRFAPGVSSITLTAADGGSLLVTSALDLDGQDRLVTVRREADDTTFRIIETLETAPLVLRWMKISGGRLDEKDMDRGGAGVLARADLTVDRSEISSNLTNKLQGYGAGVLAHAGLELVDSVVSGNATTGASSPGGGIYSYQPLSLTRSIVAGNATLGTASPGGGIATRLVDAVAIQSAIVDNWTSGDNSFGGGFHVPVATITLTDSTVSGNSTEGGAAWGGGGYAYVMRASGSTLSGNSTLGYASYAGGVMTVAADVSNSTISGNATLGEQSAGGGLVVLLDSSIRNTTVFGNRAGQSIGGGLLVFAADPSVVVRLDSSLVFGNEAAADAEVGLFDPTGEIGSVRITGSHNLIGAASNTAVFPADTLRCDPLLLPLATNGGATMTHRLGDGSCAIDAGVNPDGLVSDQRGGAYARTSGAATDIGAIERQPADEETIFCDGFESD</sequence>
<evidence type="ECO:0000313" key="2">
    <source>
        <dbReference type="EMBL" id="ANB18262.1"/>
    </source>
</evidence>
<dbReference type="STRING" id="1300342.I596_2250"/>
<dbReference type="SUPFAM" id="SSF51126">
    <property type="entry name" value="Pectin lyase-like"/>
    <property type="match status" value="1"/>
</dbReference>
<feature type="signal peptide" evidence="1">
    <location>
        <begin position="1"/>
        <end position="36"/>
    </location>
</feature>
<evidence type="ECO:0000313" key="3">
    <source>
        <dbReference type="Proteomes" id="UP000076830"/>
    </source>
</evidence>
<name>A0A167GZD4_9GAMM</name>
<dbReference type="AlphaFoldDB" id="A0A167GZD4"/>
<proteinExistence type="predicted"/>
<dbReference type="NCBIfam" id="NF041518">
    <property type="entry name" value="choice_anch_Q"/>
    <property type="match status" value="1"/>
</dbReference>
<evidence type="ECO:0000256" key="1">
    <source>
        <dbReference type="SAM" id="SignalP"/>
    </source>
</evidence>
<reference evidence="2 3" key="1">
    <citation type="submission" date="2016-04" db="EMBL/GenBank/DDBJ databases">
        <title>Complete genome sequence of Dokdonella koreensis DS-123T.</title>
        <authorList>
            <person name="Kim J.F."/>
            <person name="Lee H."/>
            <person name="Kwak M.-J."/>
        </authorList>
    </citation>
    <scope>NUCLEOTIDE SEQUENCE [LARGE SCALE GENOMIC DNA]</scope>
    <source>
        <strain evidence="2 3">DS-123</strain>
    </source>
</reference>
<dbReference type="InterPro" id="IPR011050">
    <property type="entry name" value="Pectin_lyase_fold/virulence"/>
</dbReference>